<accession>A0AAW0CB46</accession>
<reference evidence="2 3" key="1">
    <citation type="journal article" date="2024" name="J Genomics">
        <title>Draft genome sequencing and assembly of Favolaschia claudopus CIRM-BRFM 2984 isolated from oak limbs.</title>
        <authorList>
            <person name="Navarro D."/>
            <person name="Drula E."/>
            <person name="Chaduli D."/>
            <person name="Cazenave R."/>
            <person name="Ahrendt S."/>
            <person name="Wang J."/>
            <person name="Lipzen A."/>
            <person name="Daum C."/>
            <person name="Barry K."/>
            <person name="Grigoriev I.V."/>
            <person name="Favel A."/>
            <person name="Rosso M.N."/>
            <person name="Martin F."/>
        </authorList>
    </citation>
    <scope>NUCLEOTIDE SEQUENCE [LARGE SCALE GENOMIC DNA]</scope>
    <source>
        <strain evidence="2 3">CIRM-BRFM 2984</strain>
    </source>
</reference>
<evidence type="ECO:0000313" key="2">
    <source>
        <dbReference type="EMBL" id="KAK7036168.1"/>
    </source>
</evidence>
<feature type="domain" description="GmrSD restriction endonucleases N-terminal" evidence="1">
    <location>
        <begin position="2"/>
        <end position="77"/>
    </location>
</feature>
<comment type="caution">
    <text evidence="2">The sequence shown here is derived from an EMBL/GenBank/DDBJ whole genome shotgun (WGS) entry which is preliminary data.</text>
</comment>
<dbReference type="EMBL" id="JAWWNJ010000019">
    <property type="protein sequence ID" value="KAK7036168.1"/>
    <property type="molecule type" value="Genomic_DNA"/>
</dbReference>
<proteinExistence type="predicted"/>
<evidence type="ECO:0000313" key="3">
    <source>
        <dbReference type="Proteomes" id="UP001362999"/>
    </source>
</evidence>
<dbReference type="PANTHER" id="PTHR39639:SF1">
    <property type="entry name" value="DUF262 DOMAIN-CONTAINING PROTEIN"/>
    <property type="match status" value="1"/>
</dbReference>
<protein>
    <recommendedName>
        <fullName evidence="1">GmrSD restriction endonucleases N-terminal domain-containing protein</fullName>
    </recommendedName>
</protein>
<dbReference type="Pfam" id="PF03235">
    <property type="entry name" value="GmrSD_N"/>
    <property type="match status" value="1"/>
</dbReference>
<dbReference type="PANTHER" id="PTHR39639">
    <property type="entry name" value="CHROMOSOME 16, WHOLE GENOME SHOTGUN SEQUENCE"/>
    <property type="match status" value="1"/>
</dbReference>
<sequence length="281" mass="32063">DVVWNKEKQTGLIDSILRCYYIPPVIFAVQNLDDGSQKRTCIDGKQRLTSIHSFTGTMYFYRDNPARKTKPKKKLLPESLRRQFDCRGLLCVEYQDIEGSQEREIFRRVQLGMALSTSEKLAVIDSPREQFIRDLLEKYLNGPDAGLSSDVLSWHRERGSDFGCLAQTVHTIAIFPNNPSTDATAKWLEDKSPVTPALTADVEQTYRIFAALVRDPRNGAHFEKIAPVEFVVIGILVNRHSRKLSLEDMGKAVGELRQHLRKRHQDMRNNSTVLTTALTFI</sequence>
<dbReference type="Proteomes" id="UP001362999">
    <property type="component" value="Unassembled WGS sequence"/>
</dbReference>
<gene>
    <name evidence="2" type="ORF">R3P38DRAFT_2416235</name>
</gene>
<keyword evidence="3" id="KW-1185">Reference proteome</keyword>
<dbReference type="AlphaFoldDB" id="A0AAW0CB46"/>
<dbReference type="InterPro" id="IPR004919">
    <property type="entry name" value="GmrSD_N"/>
</dbReference>
<feature type="non-terminal residue" evidence="2">
    <location>
        <position position="1"/>
    </location>
</feature>
<name>A0AAW0CB46_9AGAR</name>
<feature type="non-terminal residue" evidence="2">
    <location>
        <position position="281"/>
    </location>
</feature>
<evidence type="ECO:0000259" key="1">
    <source>
        <dbReference type="Pfam" id="PF03235"/>
    </source>
</evidence>
<organism evidence="2 3">
    <name type="scientific">Favolaschia claudopus</name>
    <dbReference type="NCBI Taxonomy" id="2862362"/>
    <lineage>
        <taxon>Eukaryota</taxon>
        <taxon>Fungi</taxon>
        <taxon>Dikarya</taxon>
        <taxon>Basidiomycota</taxon>
        <taxon>Agaricomycotina</taxon>
        <taxon>Agaricomycetes</taxon>
        <taxon>Agaricomycetidae</taxon>
        <taxon>Agaricales</taxon>
        <taxon>Marasmiineae</taxon>
        <taxon>Mycenaceae</taxon>
        <taxon>Favolaschia</taxon>
    </lineage>
</organism>